<proteinExistence type="predicted"/>
<feature type="domain" description="Cytochrome c" evidence="12">
    <location>
        <begin position="53"/>
        <end position="134"/>
    </location>
</feature>
<evidence type="ECO:0000256" key="4">
    <source>
        <dbReference type="ARBA" id="ARBA00022723"/>
    </source>
</evidence>
<dbReference type="InterPro" id="IPR050597">
    <property type="entry name" value="Cytochrome_c_Oxidase_Subunit"/>
</dbReference>
<dbReference type="InterPro" id="IPR009056">
    <property type="entry name" value="Cyt_c-like_dom"/>
</dbReference>
<dbReference type="GO" id="GO:0005506">
    <property type="term" value="F:iron ion binding"/>
    <property type="evidence" value="ECO:0007669"/>
    <property type="project" value="InterPro"/>
</dbReference>
<feature type="binding site" description="axial binding residue" evidence="9">
    <location>
        <position position="109"/>
    </location>
    <ligand>
        <name>heme c</name>
        <dbReference type="ChEBI" id="CHEBI:61717"/>
        <label>1</label>
    </ligand>
    <ligandPart>
        <name>Fe</name>
        <dbReference type="ChEBI" id="CHEBI:18248"/>
    </ligandPart>
</feature>
<feature type="binding site" description="covalent" evidence="8">
    <location>
        <position position="182"/>
    </location>
    <ligand>
        <name>heme c</name>
        <dbReference type="ChEBI" id="CHEBI:61717"/>
        <label>2</label>
    </ligand>
</feature>
<feature type="compositionally biased region" description="Low complexity" evidence="10">
    <location>
        <begin position="24"/>
        <end position="34"/>
    </location>
</feature>
<dbReference type="SUPFAM" id="SSF46626">
    <property type="entry name" value="Cytochrome c"/>
    <property type="match status" value="2"/>
</dbReference>
<evidence type="ECO:0000313" key="14">
    <source>
        <dbReference type="Proteomes" id="UP000662914"/>
    </source>
</evidence>
<keyword evidence="3 8" id="KW-0349">Heme</keyword>
<dbReference type="KEGG" id="ddz:DSYM_28030"/>
<evidence type="ECO:0000256" key="8">
    <source>
        <dbReference type="PIRSR" id="PIRSR000005-1"/>
    </source>
</evidence>
<keyword evidence="7 9" id="KW-0408">Iron</keyword>
<evidence type="ECO:0000256" key="10">
    <source>
        <dbReference type="SAM" id="MobiDB-lite"/>
    </source>
</evidence>
<evidence type="ECO:0000256" key="7">
    <source>
        <dbReference type="ARBA" id="ARBA00023004"/>
    </source>
</evidence>
<gene>
    <name evidence="13" type="ORF">DSYM_28030</name>
</gene>
<feature type="binding site" description="axial binding residue" evidence="9">
    <location>
        <position position="69"/>
    </location>
    <ligand>
        <name>heme c</name>
        <dbReference type="ChEBI" id="CHEBI:61717"/>
        <label>1</label>
    </ligand>
    <ligandPart>
        <name>Fe</name>
        <dbReference type="ChEBI" id="CHEBI:18248"/>
    </ligandPart>
</feature>
<evidence type="ECO:0000256" key="9">
    <source>
        <dbReference type="PIRSR" id="PIRSR000005-2"/>
    </source>
</evidence>
<comment type="PTM">
    <text evidence="8">Binds 2 heme c groups covalently per subunit.</text>
</comment>
<dbReference type="Pfam" id="PF00034">
    <property type="entry name" value="Cytochrom_C"/>
    <property type="match status" value="2"/>
</dbReference>
<accession>A0A809SC96</accession>
<dbReference type="PROSITE" id="PS51257">
    <property type="entry name" value="PROKAR_LIPOPROTEIN"/>
    <property type="match status" value="1"/>
</dbReference>
<evidence type="ECO:0000256" key="3">
    <source>
        <dbReference type="ARBA" id="ARBA00022617"/>
    </source>
</evidence>
<dbReference type="Gene3D" id="1.10.760.10">
    <property type="entry name" value="Cytochrome c-like domain"/>
    <property type="match status" value="2"/>
</dbReference>
<evidence type="ECO:0000313" key="13">
    <source>
        <dbReference type="EMBL" id="BBO22104.1"/>
    </source>
</evidence>
<dbReference type="InterPro" id="IPR024167">
    <property type="entry name" value="Cytochrome_c4-like"/>
</dbReference>
<dbReference type="PANTHER" id="PTHR33751:SF9">
    <property type="entry name" value="CYTOCHROME C4"/>
    <property type="match status" value="1"/>
</dbReference>
<evidence type="ECO:0000256" key="5">
    <source>
        <dbReference type="ARBA" id="ARBA00022764"/>
    </source>
</evidence>
<evidence type="ECO:0000256" key="1">
    <source>
        <dbReference type="ARBA" id="ARBA00004418"/>
    </source>
</evidence>
<dbReference type="AlphaFoldDB" id="A0A809SC96"/>
<feature type="binding site" description="covalent" evidence="8">
    <location>
        <position position="179"/>
    </location>
    <ligand>
        <name>heme c</name>
        <dbReference type="ChEBI" id="CHEBI:61717"/>
        <label>2</label>
    </ligand>
</feature>
<evidence type="ECO:0000259" key="12">
    <source>
        <dbReference type="PROSITE" id="PS51007"/>
    </source>
</evidence>
<evidence type="ECO:0000256" key="2">
    <source>
        <dbReference type="ARBA" id="ARBA00022448"/>
    </source>
</evidence>
<comment type="subcellular location">
    <subcellularLocation>
        <location evidence="1">Periplasm</location>
    </subcellularLocation>
</comment>
<feature type="chain" id="PRO_5035167433" evidence="11">
    <location>
        <begin position="26"/>
        <end position="254"/>
    </location>
</feature>
<sequence length="254" mass="27904">MRKFPPVILAVMLLAGLGCGGGAEAAPAKKQSAPKPAPRAEARSEAPDPAAAAEDGKGKEINGVCAACHGEFGQGGKRGEYPRLAGQRAAYLKDQLKSFRARKRINLPMYPYTQERELSDEDIEAVSEYLAAIRLPTRPPQFKESDDALTRLLAMDKVMIVPRAEGDIANGRTIYQKECFSCHGRDGRGRGKFPLLVGQYTNYLKKQVDAYVRGERPHDEEGTTGILNTLKEKDIQDILAFLTSIQEAEKVEEK</sequence>
<dbReference type="InterPro" id="IPR036909">
    <property type="entry name" value="Cyt_c-like_dom_sf"/>
</dbReference>
<feature type="domain" description="Cytochrome c" evidence="12">
    <location>
        <begin position="166"/>
        <end position="246"/>
    </location>
</feature>
<keyword evidence="11" id="KW-0732">Signal</keyword>
<keyword evidence="6" id="KW-0249">Electron transport</keyword>
<keyword evidence="4 9" id="KW-0479">Metal-binding</keyword>
<protein>
    <submittedName>
        <fullName evidence="13">Cytochrome C</fullName>
    </submittedName>
</protein>
<dbReference type="PANTHER" id="PTHR33751">
    <property type="entry name" value="CBB3-TYPE CYTOCHROME C OXIDASE SUBUNIT FIXP"/>
    <property type="match status" value="1"/>
</dbReference>
<dbReference type="Proteomes" id="UP000662914">
    <property type="component" value="Chromosome"/>
</dbReference>
<keyword evidence="5" id="KW-0574">Periplasm</keyword>
<reference evidence="13" key="1">
    <citation type="journal article" name="DNA Res.">
        <title>The physiological potential of anammox bacteria as revealed by their core genome structure.</title>
        <authorList>
            <person name="Okubo T."/>
            <person name="Toyoda A."/>
            <person name="Fukuhara K."/>
            <person name="Uchiyama I."/>
            <person name="Harigaya Y."/>
            <person name="Kuroiwa M."/>
            <person name="Suzuki T."/>
            <person name="Murakami Y."/>
            <person name="Suwa Y."/>
            <person name="Takami H."/>
        </authorList>
    </citation>
    <scope>NUCLEOTIDE SEQUENCE</scope>
    <source>
        <strain evidence="13">317325-3</strain>
    </source>
</reference>
<dbReference type="EMBL" id="AP021857">
    <property type="protein sequence ID" value="BBO22104.1"/>
    <property type="molecule type" value="Genomic_DNA"/>
</dbReference>
<feature type="region of interest" description="Disordered" evidence="10">
    <location>
        <begin position="24"/>
        <end position="56"/>
    </location>
</feature>
<feature type="signal peptide" evidence="11">
    <location>
        <begin position="1"/>
        <end position="25"/>
    </location>
</feature>
<dbReference type="GO" id="GO:0009055">
    <property type="term" value="F:electron transfer activity"/>
    <property type="evidence" value="ECO:0007669"/>
    <property type="project" value="InterPro"/>
</dbReference>
<evidence type="ECO:0000256" key="6">
    <source>
        <dbReference type="ARBA" id="ARBA00022982"/>
    </source>
</evidence>
<dbReference type="GO" id="GO:0020037">
    <property type="term" value="F:heme binding"/>
    <property type="evidence" value="ECO:0007669"/>
    <property type="project" value="InterPro"/>
</dbReference>
<dbReference type="GO" id="GO:0042597">
    <property type="term" value="C:periplasmic space"/>
    <property type="evidence" value="ECO:0007669"/>
    <property type="project" value="UniProtKB-SubCell"/>
</dbReference>
<feature type="binding site" description="covalent" evidence="8">
    <location>
        <position position="65"/>
    </location>
    <ligand>
        <name>heme c</name>
        <dbReference type="ChEBI" id="CHEBI:61717"/>
        <label>1</label>
    </ligand>
</feature>
<feature type="binding site" description="axial binding residue" evidence="9">
    <location>
        <position position="183"/>
    </location>
    <ligand>
        <name>heme c</name>
        <dbReference type="ChEBI" id="CHEBI:61717"/>
        <label>2</label>
    </ligand>
    <ligandPart>
        <name>Fe</name>
        <dbReference type="ChEBI" id="CHEBI:18248"/>
    </ligandPart>
</feature>
<organism evidence="13 14">
    <name type="scientific">Candidatus Desulfobacillus denitrificans</name>
    <dbReference type="NCBI Taxonomy" id="2608985"/>
    <lineage>
        <taxon>Bacteria</taxon>
        <taxon>Pseudomonadati</taxon>
        <taxon>Pseudomonadota</taxon>
        <taxon>Betaproteobacteria</taxon>
        <taxon>Candidatus Desulfobacillus</taxon>
    </lineage>
</organism>
<dbReference type="PIRSF" id="PIRSF000005">
    <property type="entry name" value="Cytochrome_c4"/>
    <property type="match status" value="1"/>
</dbReference>
<name>A0A809SC96_9PROT</name>
<dbReference type="PROSITE" id="PS51007">
    <property type="entry name" value="CYTC"/>
    <property type="match status" value="2"/>
</dbReference>
<feature type="binding site" description="covalent" evidence="8">
    <location>
        <position position="68"/>
    </location>
    <ligand>
        <name>heme c</name>
        <dbReference type="ChEBI" id="CHEBI:61717"/>
        <label>1</label>
    </ligand>
</feature>
<evidence type="ECO:0000256" key="11">
    <source>
        <dbReference type="SAM" id="SignalP"/>
    </source>
</evidence>
<keyword evidence="2" id="KW-0813">Transport</keyword>